<dbReference type="InterPro" id="IPR043136">
    <property type="entry name" value="B30.2/SPRY_sf"/>
</dbReference>
<dbReference type="Gene3D" id="2.60.120.920">
    <property type="match status" value="1"/>
</dbReference>
<dbReference type="InterPro" id="IPR011029">
    <property type="entry name" value="DEATH-like_dom_sf"/>
</dbReference>
<dbReference type="AlphaFoldDB" id="A0AAW1FLU9"/>
<dbReference type="SMART" id="SM00449">
    <property type="entry name" value="SPRY"/>
    <property type="match status" value="1"/>
</dbReference>
<dbReference type="Pfam" id="PF02758">
    <property type="entry name" value="PYRIN"/>
    <property type="match status" value="1"/>
</dbReference>
<dbReference type="SUPFAM" id="SSF47986">
    <property type="entry name" value="DEATH domain"/>
    <property type="match status" value="1"/>
</dbReference>
<feature type="domain" description="B30.2/SPRY" evidence="4">
    <location>
        <begin position="116"/>
        <end position="314"/>
    </location>
</feature>
<reference evidence="6 7" key="1">
    <citation type="journal article" date="2024" name="Genome Biol. Evol.">
        <title>Chromosome-level genome assembly of the viviparous eelpout Zoarces viviparus.</title>
        <authorList>
            <person name="Fuhrmann N."/>
            <person name="Brasseur M.V."/>
            <person name="Bakowski C.E."/>
            <person name="Podsiadlowski L."/>
            <person name="Prost S."/>
            <person name="Krehenwinkel H."/>
            <person name="Mayer C."/>
        </authorList>
    </citation>
    <scope>NUCLEOTIDE SEQUENCE [LARGE SCALE GENOMIC DNA]</scope>
    <source>
        <strain evidence="6">NO-MEL_2022_Ind0_liver</strain>
    </source>
</reference>
<dbReference type="PANTHER" id="PTHR25465:SF5">
    <property type="entry name" value="E3 UBIQUITIN_ISG15 LIGASE TRIM25-RELATED"/>
    <property type="match status" value="1"/>
</dbReference>
<dbReference type="SUPFAM" id="SSF49899">
    <property type="entry name" value="Concanavalin A-like lectins/glucanases"/>
    <property type="match status" value="1"/>
</dbReference>
<protein>
    <recommendedName>
        <fullName evidence="8">B30.2/SPRY domain-containing protein</fullName>
    </recommendedName>
</protein>
<dbReference type="Pfam" id="PF00622">
    <property type="entry name" value="SPRY"/>
    <property type="match status" value="1"/>
</dbReference>
<name>A0AAW1FLU9_ZOAVI</name>
<organism evidence="6 7">
    <name type="scientific">Zoarces viviparus</name>
    <name type="common">Viviparous eelpout</name>
    <name type="synonym">Blennius viviparus</name>
    <dbReference type="NCBI Taxonomy" id="48416"/>
    <lineage>
        <taxon>Eukaryota</taxon>
        <taxon>Metazoa</taxon>
        <taxon>Chordata</taxon>
        <taxon>Craniata</taxon>
        <taxon>Vertebrata</taxon>
        <taxon>Euteleostomi</taxon>
        <taxon>Actinopterygii</taxon>
        <taxon>Neopterygii</taxon>
        <taxon>Teleostei</taxon>
        <taxon>Neoteleostei</taxon>
        <taxon>Acanthomorphata</taxon>
        <taxon>Eupercaria</taxon>
        <taxon>Perciformes</taxon>
        <taxon>Cottioidei</taxon>
        <taxon>Zoarcales</taxon>
        <taxon>Zoarcidae</taxon>
        <taxon>Zoarcinae</taxon>
        <taxon>Zoarces</taxon>
    </lineage>
</organism>
<evidence type="ECO:0000256" key="3">
    <source>
        <dbReference type="ARBA" id="ARBA00022833"/>
    </source>
</evidence>
<dbReference type="CDD" id="cd16040">
    <property type="entry name" value="SPRY_PRY_SNTX"/>
    <property type="match status" value="1"/>
</dbReference>
<dbReference type="CDD" id="cd08321">
    <property type="entry name" value="Pyrin_ASC-like"/>
    <property type="match status" value="1"/>
</dbReference>
<dbReference type="GO" id="GO:0008270">
    <property type="term" value="F:zinc ion binding"/>
    <property type="evidence" value="ECO:0007669"/>
    <property type="project" value="UniProtKB-KW"/>
</dbReference>
<dbReference type="EMBL" id="JBCEZU010000056">
    <property type="protein sequence ID" value="KAK9535762.1"/>
    <property type="molecule type" value="Genomic_DNA"/>
</dbReference>
<dbReference type="InterPro" id="IPR051051">
    <property type="entry name" value="E3_ubiq-ligase_TRIM/RNF"/>
</dbReference>
<dbReference type="PRINTS" id="PR01407">
    <property type="entry name" value="BUTYPHLNCDUF"/>
</dbReference>
<dbReference type="InterPro" id="IPR003879">
    <property type="entry name" value="Butyrophylin_SPRY"/>
</dbReference>
<feature type="domain" description="Pyrin" evidence="5">
    <location>
        <begin position="1"/>
        <end position="89"/>
    </location>
</feature>
<comment type="caution">
    <text evidence="6">The sequence shown here is derived from an EMBL/GenBank/DDBJ whole genome shotgun (WGS) entry which is preliminary data.</text>
</comment>
<dbReference type="InterPro" id="IPR004020">
    <property type="entry name" value="DAPIN"/>
</dbReference>
<sequence>MTSVDLLKTLKDLKEDEFKDFCWYLKEHGFMKPYPAIKESKLENANRLETVDLMVKTFERHGALDVTRKVLQEIPRNDLLQRLPNTSSGPEGEHLDVLDQKNLSLVPVVKASNKALVEPAGDQRLKPGLRKYACELTIDTNTMHRWLKLSDNKRKVTYEGEYQPYPDHPDRFDVCTQLLCTTGLTGRCYWEVEWGGDVYISVSYRGINRKGNSDDCWFGNNDQSWSLLCSGEGCSVRHNKTTTDIITTSSSSSGRVAVYVDWPAGSLSFYRVSSDTLIHLHTFNTTFTQPLYPAFGFWSRFGGSVSLCSVEEGESPPL</sequence>
<keyword evidence="7" id="KW-1185">Reference proteome</keyword>
<dbReference type="InterPro" id="IPR003877">
    <property type="entry name" value="SPRY_dom"/>
</dbReference>
<evidence type="ECO:0000259" key="5">
    <source>
        <dbReference type="PROSITE" id="PS50824"/>
    </source>
</evidence>
<dbReference type="Proteomes" id="UP001488805">
    <property type="component" value="Unassembled WGS sequence"/>
</dbReference>
<evidence type="ECO:0000256" key="1">
    <source>
        <dbReference type="ARBA" id="ARBA00022723"/>
    </source>
</evidence>
<evidence type="ECO:0000259" key="4">
    <source>
        <dbReference type="PROSITE" id="PS50188"/>
    </source>
</evidence>
<dbReference type="GO" id="GO:0005737">
    <property type="term" value="C:cytoplasm"/>
    <property type="evidence" value="ECO:0007669"/>
    <property type="project" value="UniProtKB-ARBA"/>
</dbReference>
<dbReference type="InterPro" id="IPR006574">
    <property type="entry name" value="PRY"/>
</dbReference>
<evidence type="ECO:0008006" key="8">
    <source>
        <dbReference type="Google" id="ProtNLM"/>
    </source>
</evidence>
<keyword evidence="3" id="KW-0862">Zinc</keyword>
<dbReference type="PANTHER" id="PTHR25465">
    <property type="entry name" value="B-BOX DOMAIN CONTAINING"/>
    <property type="match status" value="1"/>
</dbReference>
<dbReference type="Pfam" id="PF13765">
    <property type="entry name" value="PRY"/>
    <property type="match status" value="1"/>
</dbReference>
<evidence type="ECO:0000313" key="7">
    <source>
        <dbReference type="Proteomes" id="UP001488805"/>
    </source>
</evidence>
<gene>
    <name evidence="6" type="ORF">VZT92_008123</name>
</gene>
<dbReference type="InterPro" id="IPR013320">
    <property type="entry name" value="ConA-like_dom_sf"/>
</dbReference>
<dbReference type="PROSITE" id="PS50824">
    <property type="entry name" value="DAPIN"/>
    <property type="match status" value="1"/>
</dbReference>
<dbReference type="PROSITE" id="PS50188">
    <property type="entry name" value="B302_SPRY"/>
    <property type="match status" value="1"/>
</dbReference>
<dbReference type="Gene3D" id="1.10.533.10">
    <property type="entry name" value="Death Domain, Fas"/>
    <property type="match status" value="1"/>
</dbReference>
<keyword evidence="1" id="KW-0479">Metal-binding</keyword>
<proteinExistence type="predicted"/>
<evidence type="ECO:0000313" key="6">
    <source>
        <dbReference type="EMBL" id="KAK9535762.1"/>
    </source>
</evidence>
<evidence type="ECO:0000256" key="2">
    <source>
        <dbReference type="ARBA" id="ARBA00022771"/>
    </source>
</evidence>
<accession>A0AAW1FLU9</accession>
<dbReference type="SMART" id="SM00589">
    <property type="entry name" value="PRY"/>
    <property type="match status" value="1"/>
</dbReference>
<dbReference type="FunFam" id="2.60.120.920:FF:000037">
    <property type="entry name" value="Si:dkey-191j3.2"/>
    <property type="match status" value="1"/>
</dbReference>
<keyword evidence="2" id="KW-0863">Zinc-finger</keyword>
<dbReference type="InterPro" id="IPR001870">
    <property type="entry name" value="B30.2/SPRY"/>
</dbReference>
<dbReference type="SMART" id="SM01289">
    <property type="entry name" value="PYRIN"/>
    <property type="match status" value="1"/>
</dbReference>